<gene>
    <name evidence="2" type="ORF">AMECASPLE_027762</name>
</gene>
<feature type="region of interest" description="Disordered" evidence="1">
    <location>
        <begin position="12"/>
        <end position="71"/>
    </location>
</feature>
<dbReference type="Proteomes" id="UP001469553">
    <property type="component" value="Unassembled WGS sequence"/>
</dbReference>
<accession>A0ABV0XIA0</accession>
<keyword evidence="3" id="KW-1185">Reference proteome</keyword>
<protein>
    <submittedName>
        <fullName evidence="2">Uncharacterized protein</fullName>
    </submittedName>
</protein>
<feature type="compositionally biased region" description="Polar residues" evidence="1">
    <location>
        <begin position="12"/>
        <end position="60"/>
    </location>
</feature>
<evidence type="ECO:0000313" key="3">
    <source>
        <dbReference type="Proteomes" id="UP001469553"/>
    </source>
</evidence>
<organism evidence="2 3">
    <name type="scientific">Ameca splendens</name>
    <dbReference type="NCBI Taxonomy" id="208324"/>
    <lineage>
        <taxon>Eukaryota</taxon>
        <taxon>Metazoa</taxon>
        <taxon>Chordata</taxon>
        <taxon>Craniata</taxon>
        <taxon>Vertebrata</taxon>
        <taxon>Euteleostomi</taxon>
        <taxon>Actinopterygii</taxon>
        <taxon>Neopterygii</taxon>
        <taxon>Teleostei</taxon>
        <taxon>Neoteleostei</taxon>
        <taxon>Acanthomorphata</taxon>
        <taxon>Ovalentaria</taxon>
        <taxon>Atherinomorphae</taxon>
        <taxon>Cyprinodontiformes</taxon>
        <taxon>Goodeidae</taxon>
        <taxon>Ameca</taxon>
    </lineage>
</organism>
<name>A0ABV0XIA0_9TELE</name>
<sequence>MNHKVLVTHCRNIQTPPLSGPSTRWGSSQEGQSATNVSSQGGTTCSGRQSLNSHSRQTSAGRGRTEAKSKDQYNDDMSFFFAFFHPSLTSSLHQTMPEDINSETDSKMGAITEKNNLSSKMTDYQLHHNRFLGR</sequence>
<evidence type="ECO:0000256" key="1">
    <source>
        <dbReference type="SAM" id="MobiDB-lite"/>
    </source>
</evidence>
<proteinExistence type="predicted"/>
<dbReference type="EMBL" id="JAHRIP010002974">
    <property type="protein sequence ID" value="MEQ2281189.1"/>
    <property type="molecule type" value="Genomic_DNA"/>
</dbReference>
<evidence type="ECO:0000313" key="2">
    <source>
        <dbReference type="EMBL" id="MEQ2281189.1"/>
    </source>
</evidence>
<reference evidence="2 3" key="1">
    <citation type="submission" date="2021-06" db="EMBL/GenBank/DDBJ databases">
        <authorList>
            <person name="Palmer J.M."/>
        </authorList>
    </citation>
    <scope>NUCLEOTIDE SEQUENCE [LARGE SCALE GENOMIC DNA]</scope>
    <source>
        <strain evidence="2 3">AS_MEX2019</strain>
        <tissue evidence="2">Muscle</tissue>
    </source>
</reference>
<comment type="caution">
    <text evidence="2">The sequence shown here is derived from an EMBL/GenBank/DDBJ whole genome shotgun (WGS) entry which is preliminary data.</text>
</comment>